<dbReference type="Gramene" id="EOX94306">
    <property type="protein sequence ID" value="EOX94306"/>
    <property type="gene ID" value="TCM_003895"/>
</dbReference>
<protein>
    <submittedName>
        <fullName evidence="2">Uncharacterized protein</fullName>
    </submittedName>
</protein>
<evidence type="ECO:0000313" key="2">
    <source>
        <dbReference type="EMBL" id="EOX94306.1"/>
    </source>
</evidence>
<feature type="transmembrane region" description="Helical" evidence="1">
    <location>
        <begin position="97"/>
        <end position="118"/>
    </location>
</feature>
<sequence length="119" mass="12786">MSRRSTPEIGLGSFNRVNLEGSNAGATMFIRRGTAGEPEGCCCINIYTNSNIQGANNSLLLGSNIKMKNPGVHLYFGDLTLDPGSITRRTAGATLEFGSLFLFVFIPVILFLLLSSLLL</sequence>
<reference evidence="2 3" key="1">
    <citation type="journal article" date="2013" name="Genome Biol.">
        <title>The genome sequence of the most widely cultivated cacao type and its use to identify candidate genes regulating pod color.</title>
        <authorList>
            <person name="Motamayor J.C."/>
            <person name="Mockaitis K."/>
            <person name="Schmutz J."/>
            <person name="Haiminen N."/>
            <person name="Iii D.L."/>
            <person name="Cornejo O."/>
            <person name="Findley S.D."/>
            <person name="Zheng P."/>
            <person name="Utro F."/>
            <person name="Royaert S."/>
            <person name="Saski C."/>
            <person name="Jenkins J."/>
            <person name="Podicheti R."/>
            <person name="Zhao M."/>
            <person name="Scheffler B.E."/>
            <person name="Stack J.C."/>
            <person name="Feltus F.A."/>
            <person name="Mustiga G.M."/>
            <person name="Amores F."/>
            <person name="Phillips W."/>
            <person name="Marelli J.P."/>
            <person name="May G.D."/>
            <person name="Shapiro H."/>
            <person name="Ma J."/>
            <person name="Bustamante C.D."/>
            <person name="Schnell R.J."/>
            <person name="Main D."/>
            <person name="Gilbert D."/>
            <person name="Parida L."/>
            <person name="Kuhn D.N."/>
        </authorList>
    </citation>
    <scope>NUCLEOTIDE SEQUENCE [LARGE SCALE GENOMIC DNA]</scope>
    <source>
        <strain evidence="3">cv. Matina 1-6</strain>
    </source>
</reference>
<dbReference type="InParanoid" id="A0A061DQD8"/>
<keyword evidence="3" id="KW-1185">Reference proteome</keyword>
<evidence type="ECO:0000256" key="1">
    <source>
        <dbReference type="SAM" id="Phobius"/>
    </source>
</evidence>
<dbReference type="HOGENOM" id="CLU_161611_0_0_1"/>
<accession>A0A061DQD8</accession>
<name>A0A061DQD8_THECC</name>
<dbReference type="AlphaFoldDB" id="A0A061DQD8"/>
<dbReference type="FunCoup" id="A0A061DQD8">
    <property type="interactions" value="20"/>
</dbReference>
<keyword evidence="1" id="KW-1133">Transmembrane helix</keyword>
<dbReference type="Proteomes" id="UP000026915">
    <property type="component" value="Chromosome 1"/>
</dbReference>
<dbReference type="OMA" id="CCINIYT"/>
<organism evidence="2 3">
    <name type="scientific">Theobroma cacao</name>
    <name type="common">Cacao</name>
    <name type="synonym">Cocoa</name>
    <dbReference type="NCBI Taxonomy" id="3641"/>
    <lineage>
        <taxon>Eukaryota</taxon>
        <taxon>Viridiplantae</taxon>
        <taxon>Streptophyta</taxon>
        <taxon>Embryophyta</taxon>
        <taxon>Tracheophyta</taxon>
        <taxon>Spermatophyta</taxon>
        <taxon>Magnoliopsida</taxon>
        <taxon>eudicotyledons</taxon>
        <taxon>Gunneridae</taxon>
        <taxon>Pentapetalae</taxon>
        <taxon>rosids</taxon>
        <taxon>malvids</taxon>
        <taxon>Malvales</taxon>
        <taxon>Malvaceae</taxon>
        <taxon>Byttnerioideae</taxon>
        <taxon>Theobroma</taxon>
    </lineage>
</organism>
<evidence type="ECO:0000313" key="3">
    <source>
        <dbReference type="Proteomes" id="UP000026915"/>
    </source>
</evidence>
<proteinExistence type="predicted"/>
<keyword evidence="1" id="KW-0812">Transmembrane</keyword>
<keyword evidence="1" id="KW-0472">Membrane</keyword>
<dbReference type="EMBL" id="CM001879">
    <property type="protein sequence ID" value="EOX94306.1"/>
    <property type="molecule type" value="Genomic_DNA"/>
</dbReference>
<gene>
    <name evidence="2" type="ORF">TCM_003895</name>
</gene>